<evidence type="ECO:0000313" key="1">
    <source>
        <dbReference type="EMBL" id="CAH3167614.1"/>
    </source>
</evidence>
<protein>
    <submittedName>
        <fullName evidence="1">Uncharacterized protein</fullName>
    </submittedName>
</protein>
<sequence>MLDFFKRLNQCEEKAALLSLIDPYAVHFILKSRSIPIITDLYEPNNLDLNYPELLSNCSEVEVNISEKEIEMASRTQELMRRGQDF</sequence>
<dbReference type="AlphaFoldDB" id="A0AAU9Y6Z1"/>
<dbReference type="PANTHER" id="PTHR47526:SF3">
    <property type="entry name" value="PHD-TYPE DOMAIN-CONTAINING PROTEIN"/>
    <property type="match status" value="1"/>
</dbReference>
<gene>
    <name evidence="1" type="ORF">PMEA_00007807</name>
</gene>
<dbReference type="EMBL" id="CALNXJ010000160">
    <property type="protein sequence ID" value="CAH3167614.1"/>
    <property type="molecule type" value="Genomic_DNA"/>
</dbReference>
<evidence type="ECO:0000313" key="2">
    <source>
        <dbReference type="Proteomes" id="UP001159428"/>
    </source>
</evidence>
<proteinExistence type="predicted"/>
<organism evidence="1 2">
    <name type="scientific">Pocillopora meandrina</name>
    <dbReference type="NCBI Taxonomy" id="46732"/>
    <lineage>
        <taxon>Eukaryota</taxon>
        <taxon>Metazoa</taxon>
        <taxon>Cnidaria</taxon>
        <taxon>Anthozoa</taxon>
        <taxon>Hexacorallia</taxon>
        <taxon>Scleractinia</taxon>
        <taxon>Astrocoeniina</taxon>
        <taxon>Pocilloporidae</taxon>
        <taxon>Pocillopora</taxon>
    </lineage>
</organism>
<accession>A0AAU9Y6Z1</accession>
<dbReference type="Proteomes" id="UP001159428">
    <property type="component" value="Unassembled WGS sequence"/>
</dbReference>
<reference evidence="1 2" key="1">
    <citation type="submission" date="2022-05" db="EMBL/GenBank/DDBJ databases">
        <authorList>
            <consortium name="Genoscope - CEA"/>
            <person name="William W."/>
        </authorList>
    </citation>
    <scope>NUCLEOTIDE SEQUENCE [LARGE SCALE GENOMIC DNA]</scope>
</reference>
<keyword evidence="2" id="KW-1185">Reference proteome</keyword>
<name>A0AAU9Y6Z1_9CNID</name>
<comment type="caution">
    <text evidence="1">The sequence shown here is derived from an EMBL/GenBank/DDBJ whole genome shotgun (WGS) entry which is preliminary data.</text>
</comment>
<dbReference type="PANTHER" id="PTHR47526">
    <property type="entry name" value="ATP-DEPENDENT DNA HELICASE"/>
    <property type="match status" value="1"/>
</dbReference>